<dbReference type="EMBL" id="HG937516">
    <property type="protein sequence ID" value="CDN40559.1"/>
    <property type="molecule type" value="Genomic_DNA"/>
</dbReference>
<evidence type="ECO:0000256" key="8">
    <source>
        <dbReference type="ARBA" id="ARBA00022777"/>
    </source>
</evidence>
<dbReference type="InterPro" id="IPR027417">
    <property type="entry name" value="P-loop_NTPase"/>
</dbReference>
<protein>
    <recommendedName>
        <fullName evidence="5 12">Guanylate kinase</fullName>
        <ecNumber evidence="4 12">2.7.4.8</ecNumber>
    </recommendedName>
    <alternativeName>
        <fullName evidence="10 12">GMP kinase</fullName>
    </alternativeName>
</protein>
<name>A0A292IHZ2_9MOLU</name>
<dbReference type="Pfam" id="PF00625">
    <property type="entry name" value="Guanylate_kin"/>
    <property type="match status" value="1"/>
</dbReference>
<dbReference type="FunFam" id="3.30.63.10:FF:000002">
    <property type="entry name" value="Guanylate kinase 1"/>
    <property type="match status" value="1"/>
</dbReference>
<dbReference type="PROSITE" id="PS50052">
    <property type="entry name" value="GUANYLATE_KINASE_2"/>
    <property type="match status" value="1"/>
</dbReference>
<dbReference type="Gene3D" id="3.40.50.300">
    <property type="entry name" value="P-loop containing nucleotide triphosphate hydrolases"/>
    <property type="match status" value="1"/>
</dbReference>
<dbReference type="InterPro" id="IPR008144">
    <property type="entry name" value="Guanylate_kin-like_dom"/>
</dbReference>
<proteinExistence type="inferred from homology"/>
<dbReference type="GO" id="GO:0005524">
    <property type="term" value="F:ATP binding"/>
    <property type="evidence" value="ECO:0007669"/>
    <property type="project" value="UniProtKB-UniRule"/>
</dbReference>
<sequence>MEKQSGLLIVITGPSGVGKGTIIEGLLQDAKLNLSLSVSATTRKQRKHEIDGVNYFFKTKQQFEQMIANHELLEYATYVNNYYGTPIDHVDQMLKKKKNVLLEIEYQGALQVISKVPEVLSIFVSPSSLDELKQRLLYRGTENQLAISERLKQAAVELQQIPLFKYHVVNDNVTNAIEQIRQIILTAIKLEK</sequence>
<evidence type="ECO:0000256" key="4">
    <source>
        <dbReference type="ARBA" id="ARBA00012961"/>
    </source>
</evidence>
<evidence type="ECO:0000256" key="10">
    <source>
        <dbReference type="ARBA" id="ARBA00030128"/>
    </source>
</evidence>
<dbReference type="PROSITE" id="PS00856">
    <property type="entry name" value="GUANYLATE_KINASE_1"/>
    <property type="match status" value="1"/>
</dbReference>
<dbReference type="SMART" id="SM00072">
    <property type="entry name" value="GuKc"/>
    <property type="match status" value="1"/>
</dbReference>
<accession>A0A292IHZ2</accession>
<keyword evidence="6 12" id="KW-0808">Transferase</keyword>
<dbReference type="InterPro" id="IPR008145">
    <property type="entry name" value="GK/Ca_channel_bsu"/>
</dbReference>
<comment type="function">
    <text evidence="1 12">Essential for recycling GMP and indirectly, cGMP.</text>
</comment>
<organism evidence="14 15">
    <name type="scientific">Mycoplasma amphoriforme A39</name>
    <dbReference type="NCBI Taxonomy" id="572419"/>
    <lineage>
        <taxon>Bacteria</taxon>
        <taxon>Bacillati</taxon>
        <taxon>Mycoplasmatota</taxon>
        <taxon>Mollicutes</taxon>
        <taxon>Mycoplasmataceae</taxon>
        <taxon>Mycoplasma</taxon>
    </lineage>
</organism>
<evidence type="ECO:0000256" key="12">
    <source>
        <dbReference type="HAMAP-Rule" id="MF_00328"/>
    </source>
</evidence>
<dbReference type="InterPro" id="IPR020590">
    <property type="entry name" value="Guanylate_kinase_CS"/>
</dbReference>
<dbReference type="PANTHER" id="PTHR23117:SF13">
    <property type="entry name" value="GUANYLATE KINASE"/>
    <property type="match status" value="1"/>
</dbReference>
<evidence type="ECO:0000256" key="11">
    <source>
        <dbReference type="ARBA" id="ARBA00048594"/>
    </source>
</evidence>
<dbReference type="CDD" id="cd00071">
    <property type="entry name" value="GMPK"/>
    <property type="match status" value="1"/>
</dbReference>
<dbReference type="Gene3D" id="3.30.63.10">
    <property type="entry name" value="Guanylate Kinase phosphate binding domain"/>
    <property type="match status" value="1"/>
</dbReference>
<dbReference type="InterPro" id="IPR017665">
    <property type="entry name" value="Guanylate_kinase"/>
</dbReference>
<dbReference type="SUPFAM" id="SSF52540">
    <property type="entry name" value="P-loop containing nucleoside triphosphate hydrolases"/>
    <property type="match status" value="1"/>
</dbReference>
<feature type="binding site" evidence="12">
    <location>
        <begin position="13"/>
        <end position="20"/>
    </location>
    <ligand>
        <name>ATP</name>
        <dbReference type="ChEBI" id="CHEBI:30616"/>
    </ligand>
</feature>
<keyword evidence="7 12" id="KW-0547">Nucleotide-binding</keyword>
<feature type="domain" description="Guanylate kinase-like" evidence="13">
    <location>
        <begin position="6"/>
        <end position="185"/>
    </location>
</feature>
<dbReference type="Proteomes" id="UP000261764">
    <property type="component" value="Chromosome I"/>
</dbReference>
<dbReference type="GO" id="GO:0005829">
    <property type="term" value="C:cytosol"/>
    <property type="evidence" value="ECO:0007669"/>
    <property type="project" value="TreeGrafter"/>
</dbReference>
<dbReference type="KEGG" id="mamp:MAMA39_04390"/>
<reference evidence="14 15" key="1">
    <citation type="journal article" date="2015" name="Clin. Infect. Dis.">
        <title>Genomic Investigations unmask Mycoplasma amphoriforme, a new respiratory pathogen.</title>
        <authorList>
            <person name="Gillespie S.H."/>
            <person name="Ling C.L."/>
            <person name="Oravcova K."/>
            <person name="Pinheiro M."/>
            <person name="Wells L."/>
            <person name="Bryant J.M."/>
            <person name="McHugh T.D."/>
            <person name="Bebear C."/>
            <person name="Webster D."/>
            <person name="Harris S.R."/>
            <person name="Seth-Smith H.M."/>
            <person name="Thomson N.R."/>
        </authorList>
    </citation>
    <scope>NUCLEOTIDE SEQUENCE [LARGE SCALE GENOMIC DNA]</scope>
    <source>
        <strain evidence="14 15">A39</strain>
    </source>
</reference>
<dbReference type="RefSeq" id="WP_343251179.1">
    <property type="nucleotide sequence ID" value="NZ_HG937516.1"/>
</dbReference>
<gene>
    <name evidence="12" type="primary">gmk</name>
    <name evidence="14" type="ORF">MAMA39_04390</name>
</gene>
<comment type="similarity">
    <text evidence="3 12">Belongs to the guanylate kinase family.</text>
</comment>
<evidence type="ECO:0000313" key="15">
    <source>
        <dbReference type="Proteomes" id="UP000261764"/>
    </source>
</evidence>
<keyword evidence="15" id="KW-1185">Reference proteome</keyword>
<dbReference type="AlphaFoldDB" id="A0A292IHZ2"/>
<evidence type="ECO:0000256" key="9">
    <source>
        <dbReference type="ARBA" id="ARBA00022840"/>
    </source>
</evidence>
<dbReference type="EC" id="2.7.4.8" evidence="4 12"/>
<evidence type="ECO:0000256" key="6">
    <source>
        <dbReference type="ARBA" id="ARBA00022679"/>
    </source>
</evidence>
<evidence type="ECO:0000256" key="5">
    <source>
        <dbReference type="ARBA" id="ARBA00016296"/>
    </source>
</evidence>
<comment type="subcellular location">
    <subcellularLocation>
        <location evidence="2 12">Cytoplasm</location>
    </subcellularLocation>
</comment>
<comment type="catalytic activity">
    <reaction evidence="11 12">
        <text>GMP + ATP = GDP + ADP</text>
        <dbReference type="Rhea" id="RHEA:20780"/>
        <dbReference type="ChEBI" id="CHEBI:30616"/>
        <dbReference type="ChEBI" id="CHEBI:58115"/>
        <dbReference type="ChEBI" id="CHEBI:58189"/>
        <dbReference type="ChEBI" id="CHEBI:456216"/>
        <dbReference type="EC" id="2.7.4.8"/>
    </reaction>
</comment>
<evidence type="ECO:0000256" key="2">
    <source>
        <dbReference type="ARBA" id="ARBA00004496"/>
    </source>
</evidence>
<evidence type="ECO:0000256" key="7">
    <source>
        <dbReference type="ARBA" id="ARBA00022741"/>
    </source>
</evidence>
<keyword evidence="8 12" id="KW-0418">Kinase</keyword>
<dbReference type="HAMAP" id="MF_00328">
    <property type="entry name" value="Guanylate_kinase"/>
    <property type="match status" value="1"/>
</dbReference>
<evidence type="ECO:0000313" key="14">
    <source>
        <dbReference type="EMBL" id="CDN40559.1"/>
    </source>
</evidence>
<keyword evidence="9 12" id="KW-0067">ATP-binding</keyword>
<evidence type="ECO:0000256" key="1">
    <source>
        <dbReference type="ARBA" id="ARBA00003531"/>
    </source>
</evidence>
<dbReference type="GO" id="GO:0004385">
    <property type="term" value="F:GMP kinase activity"/>
    <property type="evidence" value="ECO:0007669"/>
    <property type="project" value="UniProtKB-UniRule"/>
</dbReference>
<evidence type="ECO:0000256" key="3">
    <source>
        <dbReference type="ARBA" id="ARBA00005790"/>
    </source>
</evidence>
<keyword evidence="12" id="KW-0963">Cytoplasm</keyword>
<evidence type="ECO:0000259" key="13">
    <source>
        <dbReference type="PROSITE" id="PS50052"/>
    </source>
</evidence>
<dbReference type="PANTHER" id="PTHR23117">
    <property type="entry name" value="GUANYLATE KINASE-RELATED"/>
    <property type="match status" value="1"/>
</dbReference>
<dbReference type="NCBIfam" id="TIGR03263">
    <property type="entry name" value="guanyl_kin"/>
    <property type="match status" value="1"/>
</dbReference>